<dbReference type="EMBL" id="JBHSDV010000001">
    <property type="protein sequence ID" value="MFC4386730.1"/>
    <property type="molecule type" value="Genomic_DNA"/>
</dbReference>
<dbReference type="InterPro" id="IPR035903">
    <property type="entry name" value="HesB-like_dom_sf"/>
</dbReference>
<dbReference type="RefSeq" id="WP_390195608.1">
    <property type="nucleotide sequence ID" value="NZ_JBHSDV010000001.1"/>
</dbReference>
<evidence type="ECO:0000313" key="2">
    <source>
        <dbReference type="EMBL" id="MFC4386730.1"/>
    </source>
</evidence>
<proteinExistence type="inferred from homology"/>
<dbReference type="PIRSF" id="PIRSF034852">
    <property type="entry name" value="UCP034852"/>
    <property type="match status" value="1"/>
</dbReference>
<keyword evidence="3" id="KW-1185">Reference proteome</keyword>
<gene>
    <name evidence="2" type="ORF">ACFOZ1_02795</name>
</gene>
<dbReference type="SUPFAM" id="SSF89360">
    <property type="entry name" value="HesB-like domain"/>
    <property type="match status" value="1"/>
</dbReference>
<dbReference type="Proteomes" id="UP001595880">
    <property type="component" value="Unassembled WGS sequence"/>
</dbReference>
<evidence type="ECO:0000256" key="1">
    <source>
        <dbReference type="ARBA" id="ARBA00006718"/>
    </source>
</evidence>
<comment type="similarity">
    <text evidence="1">Belongs to the HesB/IscA family.</text>
</comment>
<name>A0ABV8VRV8_9BACI</name>
<comment type="caution">
    <text evidence="2">The sequence shown here is derived from an EMBL/GenBank/DDBJ whole genome shotgun (WGS) entry which is preliminary data.</text>
</comment>
<protein>
    <submittedName>
        <fullName evidence="2">HesB/YadR/YfhF family protein</fullName>
    </submittedName>
</protein>
<evidence type="ECO:0000313" key="3">
    <source>
        <dbReference type="Proteomes" id="UP001595880"/>
    </source>
</evidence>
<sequence>MEIKVSDQALQWFKKDVELKQGDTVKFQAKYGGSSPIHDGFSLAFQLHEPAKNAIAKTEKDGITFFIDNTDEWYFKGHNLLVEYDEKLDEVSYEYEEIN</sequence>
<dbReference type="InterPro" id="IPR008326">
    <property type="entry name" value="PdhI-like"/>
</dbReference>
<organism evidence="2 3">
    <name type="scientific">Gracilibacillus marinus</name>
    <dbReference type="NCBI Taxonomy" id="630535"/>
    <lineage>
        <taxon>Bacteria</taxon>
        <taxon>Bacillati</taxon>
        <taxon>Bacillota</taxon>
        <taxon>Bacilli</taxon>
        <taxon>Bacillales</taxon>
        <taxon>Bacillaceae</taxon>
        <taxon>Gracilibacillus</taxon>
    </lineage>
</organism>
<accession>A0ABV8VRV8</accession>
<reference evidence="3" key="1">
    <citation type="journal article" date="2019" name="Int. J. Syst. Evol. Microbiol.">
        <title>The Global Catalogue of Microorganisms (GCM) 10K type strain sequencing project: providing services to taxonomists for standard genome sequencing and annotation.</title>
        <authorList>
            <consortium name="The Broad Institute Genomics Platform"/>
            <consortium name="The Broad Institute Genome Sequencing Center for Infectious Disease"/>
            <person name="Wu L."/>
            <person name="Ma J."/>
        </authorList>
    </citation>
    <scope>NUCLEOTIDE SEQUENCE [LARGE SCALE GENOMIC DNA]</scope>
    <source>
        <strain evidence="3">KACC 14058</strain>
    </source>
</reference>